<dbReference type="SUPFAM" id="SSF56327">
    <property type="entry name" value="LDH C-terminal domain-like"/>
    <property type="match status" value="1"/>
</dbReference>
<keyword evidence="3" id="KW-0816">Tricarboxylic acid cycle</keyword>
<evidence type="ECO:0000256" key="7">
    <source>
        <dbReference type="PIRSR" id="PIRSR000102-2"/>
    </source>
</evidence>
<evidence type="ECO:0000256" key="2">
    <source>
        <dbReference type="ARBA" id="ARBA00020382"/>
    </source>
</evidence>
<reference evidence="12" key="1">
    <citation type="journal article" date="2020" name="ISME J.">
        <title>Gammaproteobacteria mediating utilization of methyl-, sulfur- and petroleum organic compounds in deep ocean hydrothermal plumes.</title>
        <authorList>
            <person name="Zhou Z."/>
            <person name="Liu Y."/>
            <person name="Pan J."/>
            <person name="Cron B.R."/>
            <person name="Toner B.M."/>
            <person name="Anantharaman K."/>
            <person name="Breier J.A."/>
            <person name="Dick G.J."/>
            <person name="Li M."/>
        </authorList>
    </citation>
    <scope>NUCLEOTIDE SEQUENCE</scope>
    <source>
        <strain evidence="12">SZUA-1515</strain>
    </source>
</reference>
<sequence length="304" mass="33413">MITVVGSGRVGTSAALQIALKELGDIVLVDIVEGLPQGEALDINHACAILDLDVEVTGTNDYRDIEGSDVVVVTAGMVRKADMTRLDLLHKNSEIIKDVAQNIKQYAPKAKVLVVTNPLDVMAYVMWRVTGFESRRVMGFSGLLDLGRYRYLIRKELGVSYKSIRSMIIGEHGDTMVLLPRYTHVGEMQLTSMLSGEKINEMVERTRKAGAEVIKLRGWSANHGPGAGVAEMVEAILKDTKEIIPTSAYLNGEYGVKDVYIVVPCALGRNGVEKIIELDLSQEERVQFLKSVEVVKQAISQVKL</sequence>
<feature type="domain" description="Lactate/malate dehydrogenase N-terminal" evidence="10">
    <location>
        <begin position="2"/>
        <end position="139"/>
    </location>
</feature>
<gene>
    <name evidence="12" type="ORF">EYH45_05020</name>
</gene>
<evidence type="ECO:0000256" key="4">
    <source>
        <dbReference type="ARBA" id="ARBA00023002"/>
    </source>
</evidence>
<dbReference type="PIRSF" id="PIRSF000102">
    <property type="entry name" value="Lac_mal_DH"/>
    <property type="match status" value="1"/>
</dbReference>
<dbReference type="PRINTS" id="PR00086">
    <property type="entry name" value="LLDHDRGNASE"/>
</dbReference>
<feature type="active site" description="Proton acceptor" evidence="6">
    <location>
        <position position="172"/>
    </location>
</feature>
<feature type="binding site" evidence="7">
    <location>
        <position position="117"/>
    </location>
    <ligand>
        <name>substrate</name>
    </ligand>
</feature>
<dbReference type="Pfam" id="PF02866">
    <property type="entry name" value="Ldh_1_C"/>
    <property type="match status" value="1"/>
</dbReference>
<dbReference type="Proteomes" id="UP000608579">
    <property type="component" value="Unassembled WGS sequence"/>
</dbReference>
<feature type="binding site" evidence="8">
    <location>
        <begin position="115"/>
        <end position="117"/>
    </location>
    <ligand>
        <name>NAD(+)</name>
        <dbReference type="ChEBI" id="CHEBI:57540"/>
    </ligand>
</feature>
<dbReference type="GO" id="GO:0004459">
    <property type="term" value="F:L-lactate dehydrogenase (NAD+) activity"/>
    <property type="evidence" value="ECO:0007669"/>
    <property type="project" value="InterPro"/>
</dbReference>
<feature type="binding site" evidence="8">
    <location>
        <begin position="6"/>
        <end position="11"/>
    </location>
    <ligand>
        <name>NAD(+)</name>
        <dbReference type="ChEBI" id="CHEBI:57540"/>
    </ligand>
</feature>
<keyword evidence="4 9" id="KW-0560">Oxidoreductase</keyword>
<dbReference type="PANTHER" id="PTHR43128">
    <property type="entry name" value="L-2-HYDROXYCARBOXYLATE DEHYDROGENASE (NAD(P)(+))"/>
    <property type="match status" value="1"/>
</dbReference>
<dbReference type="EMBL" id="DQVM01000098">
    <property type="protein sequence ID" value="HIQ29908.1"/>
    <property type="molecule type" value="Genomic_DNA"/>
</dbReference>
<evidence type="ECO:0000259" key="11">
    <source>
        <dbReference type="Pfam" id="PF02866"/>
    </source>
</evidence>
<dbReference type="InterPro" id="IPR015955">
    <property type="entry name" value="Lactate_DH/Glyco_Ohase_4_C"/>
</dbReference>
<evidence type="ECO:0000256" key="8">
    <source>
        <dbReference type="PIRSR" id="PIRSR000102-3"/>
    </source>
</evidence>
<dbReference type="NCBIfam" id="NF004863">
    <property type="entry name" value="PRK06223.1"/>
    <property type="match status" value="1"/>
</dbReference>
<feature type="domain" description="Lactate/malate dehydrogenase C-terminal" evidence="11">
    <location>
        <begin position="144"/>
        <end position="302"/>
    </location>
</feature>
<evidence type="ECO:0000256" key="3">
    <source>
        <dbReference type="ARBA" id="ARBA00022532"/>
    </source>
</evidence>
<dbReference type="Gene3D" id="3.90.110.10">
    <property type="entry name" value="Lactate dehydrogenase/glycoside hydrolase, family 4, C-terminal"/>
    <property type="match status" value="1"/>
</dbReference>
<evidence type="ECO:0000313" key="12">
    <source>
        <dbReference type="EMBL" id="HIQ29908.1"/>
    </source>
</evidence>
<accession>A0A832ZW98</accession>
<comment type="similarity">
    <text evidence="1 9">Belongs to the LDH/MDH superfamily.</text>
</comment>
<comment type="caution">
    <text evidence="12">The sequence shown here is derived from an EMBL/GenBank/DDBJ whole genome shotgun (WGS) entry which is preliminary data.</text>
</comment>
<dbReference type="PROSITE" id="PS00064">
    <property type="entry name" value="L_LDH"/>
    <property type="match status" value="1"/>
</dbReference>
<feature type="binding site" evidence="8">
    <location>
        <position position="30"/>
    </location>
    <ligand>
        <name>NAD(+)</name>
        <dbReference type="ChEBI" id="CHEBI:57540"/>
    </ligand>
</feature>
<evidence type="ECO:0000256" key="1">
    <source>
        <dbReference type="ARBA" id="ARBA00008104"/>
    </source>
</evidence>
<dbReference type="GO" id="GO:0006089">
    <property type="term" value="P:lactate metabolic process"/>
    <property type="evidence" value="ECO:0007669"/>
    <property type="project" value="TreeGrafter"/>
</dbReference>
<feature type="binding site" evidence="7">
    <location>
        <position position="79"/>
    </location>
    <ligand>
        <name>substrate</name>
    </ligand>
</feature>
<evidence type="ECO:0000256" key="9">
    <source>
        <dbReference type="RuleBase" id="RU003369"/>
    </source>
</evidence>
<evidence type="ECO:0000256" key="5">
    <source>
        <dbReference type="ARBA" id="ARBA00023027"/>
    </source>
</evidence>
<evidence type="ECO:0000256" key="6">
    <source>
        <dbReference type="PIRSR" id="PIRSR000102-1"/>
    </source>
</evidence>
<evidence type="ECO:0000259" key="10">
    <source>
        <dbReference type="Pfam" id="PF00056"/>
    </source>
</evidence>
<organism evidence="12 13">
    <name type="scientific">Caldiarchaeum subterraneum</name>
    <dbReference type="NCBI Taxonomy" id="311458"/>
    <lineage>
        <taxon>Archaea</taxon>
        <taxon>Nitrososphaerota</taxon>
        <taxon>Candidatus Caldarchaeales</taxon>
        <taxon>Candidatus Caldarchaeaceae</taxon>
        <taxon>Candidatus Caldarchaeum</taxon>
    </lineage>
</organism>
<dbReference type="InterPro" id="IPR022383">
    <property type="entry name" value="Lactate/malate_DH_C"/>
</dbReference>
<name>A0A832ZW98_CALS0</name>
<dbReference type="InterPro" id="IPR011275">
    <property type="entry name" value="Malate_DH_type3"/>
</dbReference>
<dbReference type="InterPro" id="IPR036291">
    <property type="entry name" value="NAD(P)-bd_dom_sf"/>
</dbReference>
<dbReference type="PANTHER" id="PTHR43128:SF16">
    <property type="entry name" value="L-LACTATE DEHYDROGENASE"/>
    <property type="match status" value="1"/>
</dbReference>
<feature type="binding site" evidence="7">
    <location>
        <position position="148"/>
    </location>
    <ligand>
        <name>substrate</name>
    </ligand>
</feature>
<dbReference type="CDD" id="cd01339">
    <property type="entry name" value="LDH-like_MDH"/>
    <property type="match status" value="1"/>
</dbReference>
<keyword evidence="5 8" id="KW-0520">NAD</keyword>
<dbReference type="InterPro" id="IPR001557">
    <property type="entry name" value="L-lactate/malate_DH"/>
</dbReference>
<dbReference type="FunFam" id="3.40.50.720:FF:000018">
    <property type="entry name" value="Malate dehydrogenase"/>
    <property type="match status" value="1"/>
</dbReference>
<dbReference type="PROSITE" id="PS50007">
    <property type="entry name" value="PIPLC_X_DOMAIN"/>
    <property type="match status" value="1"/>
</dbReference>
<evidence type="ECO:0000313" key="13">
    <source>
        <dbReference type="Proteomes" id="UP000608579"/>
    </source>
</evidence>
<dbReference type="SUPFAM" id="SSF51735">
    <property type="entry name" value="NAD(P)-binding Rossmann-fold domains"/>
    <property type="match status" value="1"/>
</dbReference>
<feature type="binding site" evidence="7">
    <location>
        <position position="85"/>
    </location>
    <ligand>
        <name>substrate</name>
    </ligand>
</feature>
<protein>
    <recommendedName>
        <fullName evidence="2">Malate dehydrogenase</fullName>
    </recommendedName>
</protein>
<dbReference type="GO" id="GO:0006099">
    <property type="term" value="P:tricarboxylic acid cycle"/>
    <property type="evidence" value="ECO:0007669"/>
    <property type="project" value="UniProtKB-KW"/>
</dbReference>
<dbReference type="InterPro" id="IPR001236">
    <property type="entry name" value="Lactate/malate_DH_N"/>
</dbReference>
<proteinExistence type="inferred from homology"/>
<dbReference type="InterPro" id="IPR018177">
    <property type="entry name" value="L-lactate_DH_AS"/>
</dbReference>
<dbReference type="Gene3D" id="3.40.50.720">
    <property type="entry name" value="NAD(P)-binding Rossmann-like Domain"/>
    <property type="match status" value="1"/>
</dbReference>
<dbReference type="Pfam" id="PF00056">
    <property type="entry name" value="Ldh_1_N"/>
    <property type="match status" value="1"/>
</dbReference>
<feature type="binding site" evidence="8">
    <location>
        <position position="92"/>
    </location>
    <ligand>
        <name>NAD(+)</name>
        <dbReference type="ChEBI" id="CHEBI:57540"/>
    </ligand>
</feature>
<dbReference type="AlphaFoldDB" id="A0A832ZW98"/>